<evidence type="ECO:0000259" key="11">
    <source>
        <dbReference type="PROSITE" id="PS51085"/>
    </source>
</evidence>
<feature type="domain" description="2Fe-2S ferredoxin-type" evidence="11">
    <location>
        <begin position="5"/>
        <end position="85"/>
    </location>
</feature>
<keyword evidence="6 10" id="KW-0408">Iron</keyword>
<comment type="cofactor">
    <cofactor evidence="1 10">
        <name>[4Fe-4S] cluster</name>
        <dbReference type="ChEBI" id="CHEBI:49883"/>
    </cofactor>
</comment>
<dbReference type="HOGENOM" id="CLU_000422_11_6_5"/>
<evidence type="ECO:0000313" key="14">
    <source>
        <dbReference type="EMBL" id="CDO60974.1"/>
    </source>
</evidence>
<dbReference type="GO" id="GO:0051539">
    <property type="term" value="F:4 iron, 4 sulfur cluster binding"/>
    <property type="evidence" value="ECO:0007669"/>
    <property type="project" value="UniProtKB-KW"/>
</dbReference>
<dbReference type="EC" id="7.1.1.-" evidence="10"/>
<dbReference type="PROSITE" id="PS00643">
    <property type="entry name" value="COMPLEX1_75K_3"/>
    <property type="match status" value="1"/>
</dbReference>
<keyword evidence="5 10" id="KW-1278">Translocase</keyword>
<dbReference type="CDD" id="cd02773">
    <property type="entry name" value="MopB_Res-Cmplx1_Nad11"/>
    <property type="match status" value="1"/>
</dbReference>
<dbReference type="PANTHER" id="PTHR43105:SF13">
    <property type="entry name" value="NADH-UBIQUINONE OXIDOREDUCTASE 75 KDA SUBUNIT, MITOCHONDRIAL"/>
    <property type="match status" value="1"/>
</dbReference>
<comment type="catalytic activity">
    <reaction evidence="9 10">
        <text>a quinone + NADH + 5 H(+)(in) = a quinol + NAD(+) + 4 H(+)(out)</text>
        <dbReference type="Rhea" id="RHEA:57888"/>
        <dbReference type="ChEBI" id="CHEBI:15378"/>
        <dbReference type="ChEBI" id="CHEBI:24646"/>
        <dbReference type="ChEBI" id="CHEBI:57540"/>
        <dbReference type="ChEBI" id="CHEBI:57945"/>
        <dbReference type="ChEBI" id="CHEBI:132124"/>
    </reaction>
</comment>
<dbReference type="Pfam" id="PF09326">
    <property type="entry name" value="NADH_dhqG_C"/>
    <property type="match status" value="1"/>
</dbReference>
<evidence type="ECO:0000256" key="8">
    <source>
        <dbReference type="ARBA" id="ARBA00023027"/>
    </source>
</evidence>
<dbReference type="KEGG" id="pect:BN1012_Phect2761"/>
<dbReference type="InterPro" id="IPR015405">
    <property type="entry name" value="NDUFS1-like_C"/>
</dbReference>
<dbReference type="Pfam" id="PF13510">
    <property type="entry name" value="Fer2_4"/>
    <property type="match status" value="1"/>
</dbReference>
<dbReference type="EMBL" id="HG966617">
    <property type="protein sequence ID" value="CDO60974.1"/>
    <property type="molecule type" value="Genomic_DNA"/>
</dbReference>
<keyword evidence="10" id="KW-0001">2Fe-2S</keyword>
<dbReference type="InterPro" id="IPR010228">
    <property type="entry name" value="NADH_UbQ_OxRdtase_Gsu"/>
</dbReference>
<dbReference type="Proteomes" id="UP000032160">
    <property type="component" value="Chromosome I"/>
</dbReference>
<dbReference type="PATRIC" id="fig|1458461.3.peg.2767"/>
<dbReference type="FunFam" id="3.10.20.740:FF:000001">
    <property type="entry name" value="NADH-quinone oxidoreductase subunit G"/>
    <property type="match status" value="1"/>
</dbReference>
<feature type="domain" description="4Fe-4S Mo/W bis-MGD-type" evidence="12">
    <location>
        <begin position="227"/>
        <end position="283"/>
    </location>
</feature>
<dbReference type="PROSITE" id="PS51085">
    <property type="entry name" value="2FE2S_FER_2"/>
    <property type="match status" value="1"/>
</dbReference>
<keyword evidence="4 10" id="KW-0479">Metal-binding</keyword>
<accession>X5MH65</accession>
<dbReference type="Pfam" id="PF10588">
    <property type="entry name" value="NADH-G_4Fe-4S_3"/>
    <property type="match status" value="1"/>
</dbReference>
<dbReference type="InterPro" id="IPR054351">
    <property type="entry name" value="NADH_UbQ_OxRdtase_ferredoxin"/>
</dbReference>
<keyword evidence="8 10" id="KW-0520">NAD</keyword>
<evidence type="ECO:0000256" key="3">
    <source>
        <dbReference type="ARBA" id="ARBA00022485"/>
    </source>
</evidence>
<dbReference type="GO" id="GO:0016020">
    <property type="term" value="C:membrane"/>
    <property type="evidence" value="ECO:0007669"/>
    <property type="project" value="InterPro"/>
</dbReference>
<dbReference type="Pfam" id="PF22151">
    <property type="entry name" value="Fer4_NDSU1"/>
    <property type="match status" value="1"/>
</dbReference>
<dbReference type="GO" id="GO:0042773">
    <property type="term" value="P:ATP synthesis coupled electron transport"/>
    <property type="evidence" value="ECO:0007669"/>
    <property type="project" value="InterPro"/>
</dbReference>
<comment type="cofactor">
    <cofactor evidence="10">
        <name>[2Fe-2S] cluster</name>
        <dbReference type="ChEBI" id="CHEBI:190135"/>
    </cofactor>
    <text evidence="10">Binds 1 [2Fe-2S] cluster per subunit.</text>
</comment>
<keyword evidence="10" id="KW-0874">Quinone</keyword>
<comment type="function">
    <text evidence="10">NDH-1 shuttles electrons from NADH, via FMN and iron-sulfur (Fe-S) centers, to quinones in the respiratory chain. Couples the redox reaction to proton translocation (for every two electrons transferred, four hydrogen ions are translocated across the cytoplasmic membrane), and thus conserves the redox energy in a proton gradient.</text>
</comment>
<organism evidence="14 15">
    <name type="scientific">Candidatus Phaeomarinibacter ectocarpi</name>
    <dbReference type="NCBI Taxonomy" id="1458461"/>
    <lineage>
        <taxon>Bacteria</taxon>
        <taxon>Pseudomonadati</taxon>
        <taxon>Pseudomonadota</taxon>
        <taxon>Alphaproteobacteria</taxon>
        <taxon>Hyphomicrobiales</taxon>
        <taxon>Parvibaculaceae</taxon>
        <taxon>Candidatus Phaeomarinibacter</taxon>
    </lineage>
</organism>
<evidence type="ECO:0000256" key="6">
    <source>
        <dbReference type="ARBA" id="ARBA00023004"/>
    </source>
</evidence>
<keyword evidence="14" id="KW-0560">Oxidoreductase</keyword>
<dbReference type="InterPro" id="IPR006656">
    <property type="entry name" value="Mopterin_OxRdtase"/>
</dbReference>
<reference evidence="14 15" key="1">
    <citation type="journal article" date="2014" name="Front. Genet.">
        <title>Genome and metabolic network of "Candidatus Phaeomarinobacter ectocarpi" Ec32, a new candidate genus of Alphaproteobacteria frequently associated with brown algae.</title>
        <authorList>
            <person name="Dittami S.M."/>
            <person name="Barbeyron T."/>
            <person name="Boyen C."/>
            <person name="Cambefort J."/>
            <person name="Collet G."/>
            <person name="Delage L."/>
            <person name="Gobet A."/>
            <person name="Groisillier A."/>
            <person name="Leblanc C."/>
            <person name="Michel G."/>
            <person name="Scornet D."/>
            <person name="Siegel A."/>
            <person name="Tapia J.E."/>
            <person name="Tonon T."/>
        </authorList>
    </citation>
    <scope>NUCLEOTIDE SEQUENCE [LARGE SCALE GENOMIC DNA]</scope>
    <source>
        <strain evidence="14 15">Ec32</strain>
    </source>
</reference>
<feature type="domain" description="4Fe-4S His(Cys)3-ligated-type" evidence="13">
    <location>
        <begin position="90"/>
        <end position="129"/>
    </location>
</feature>
<dbReference type="SUPFAM" id="SSF54862">
    <property type="entry name" value="4Fe-4S ferredoxins"/>
    <property type="match status" value="1"/>
</dbReference>
<evidence type="ECO:0000256" key="2">
    <source>
        <dbReference type="ARBA" id="ARBA00005404"/>
    </source>
</evidence>
<evidence type="ECO:0000259" key="12">
    <source>
        <dbReference type="PROSITE" id="PS51669"/>
    </source>
</evidence>
<dbReference type="GO" id="GO:0016651">
    <property type="term" value="F:oxidoreductase activity, acting on NAD(P)H"/>
    <property type="evidence" value="ECO:0007669"/>
    <property type="project" value="InterPro"/>
</dbReference>
<keyword evidence="14" id="KW-0830">Ubiquinone</keyword>
<dbReference type="Pfam" id="PF00384">
    <property type="entry name" value="Molybdopterin"/>
    <property type="match status" value="1"/>
</dbReference>
<dbReference type="SUPFAM" id="SSF53706">
    <property type="entry name" value="Formate dehydrogenase/DMSO reductase, domains 1-3"/>
    <property type="match status" value="1"/>
</dbReference>
<evidence type="ECO:0000256" key="1">
    <source>
        <dbReference type="ARBA" id="ARBA00001966"/>
    </source>
</evidence>
<evidence type="ECO:0000256" key="7">
    <source>
        <dbReference type="ARBA" id="ARBA00023014"/>
    </source>
</evidence>
<dbReference type="GO" id="GO:0008137">
    <property type="term" value="F:NADH dehydrogenase (ubiquinone) activity"/>
    <property type="evidence" value="ECO:0007669"/>
    <property type="project" value="UniProtKB-UniRule"/>
</dbReference>
<evidence type="ECO:0000313" key="15">
    <source>
        <dbReference type="Proteomes" id="UP000032160"/>
    </source>
</evidence>
<dbReference type="Pfam" id="PF22117">
    <property type="entry name" value="Fer4_Nqo3"/>
    <property type="match status" value="1"/>
</dbReference>
<sequence>MGELRTIKVDGEEVEVDSDLTLLQACEEAGKEIPRFCYHERLSVAGNCRMCLIEVKGGPPKPVASCAQNVKDLRPGPEGQPPELFTNTKMVKDAREGVMEFLLINHPLDCPICDQGGECDLQDQAMAYGTDGSRYAENKRAVEDKHIGPLVKTIMTRCIHCTRCIRFATEVAGVPELGAIGRGEDMEITTYLEEAMSSELQGNVIDLCPVGALTSRPYAYQARPWELKKTETIDVMDALGSNIRVDARGKAVMRIIPRNADDINEEWISDKTRFVWDGLGRQRLDQPYVRKDGKLKPASWNEAFAAIAERLNGLDGAKFAALAGDLACSESMKALKDLSAAIGSSNIDCRQDGTKLEAGARGGYLFNSGIEGIDEADAVLLIGSNPRVEAPVLNARLRRRWRETGMQVGNIGPSRDLTYPVTELGAGPDTLKEVAAGTHSFAQVLKDAEKPMIIIGQGAVTRADGAAVLASAMTLANSVGAISGEWNGFNVLHTAAARVAGLDLGFVPGEGGKDTTAILDAARAGDVEVVYLLGADEIDGTQFGKAFVIYQGSHGDRGAHRADVILPGAAYTEKSATWVNTEGRAQQGRRATFPPGDAREDWSIIRALSDAIGKTLPYDNLAQLREAMYEDAPHMMRIGQVEAGDMPTLAAGDLDSAAFELAISDFFLSNPIARASKTMADLSLAATHRVAQDTTSKEATGTNG</sequence>
<dbReference type="AlphaFoldDB" id="X5MH65"/>
<comment type="similarity">
    <text evidence="2 10">Belongs to the complex I 75 kDa subunit family.</text>
</comment>
<dbReference type="Gene3D" id="3.30.70.20">
    <property type="match status" value="1"/>
</dbReference>
<protein>
    <recommendedName>
        <fullName evidence="10">NADH-quinone oxidoreductase</fullName>
        <ecNumber evidence="10">7.1.1.-</ecNumber>
    </recommendedName>
</protein>
<evidence type="ECO:0000256" key="4">
    <source>
        <dbReference type="ARBA" id="ARBA00022723"/>
    </source>
</evidence>
<dbReference type="NCBIfam" id="TIGR01973">
    <property type="entry name" value="NuoG"/>
    <property type="match status" value="1"/>
</dbReference>
<evidence type="ECO:0000259" key="13">
    <source>
        <dbReference type="PROSITE" id="PS51839"/>
    </source>
</evidence>
<dbReference type="GO" id="GO:0051537">
    <property type="term" value="F:2 iron, 2 sulfur cluster binding"/>
    <property type="evidence" value="ECO:0007669"/>
    <property type="project" value="UniProtKB-UniRule"/>
</dbReference>
<dbReference type="Gene3D" id="3.40.228.10">
    <property type="entry name" value="Dimethylsulfoxide Reductase, domain 2"/>
    <property type="match status" value="1"/>
</dbReference>
<dbReference type="SMART" id="SM00929">
    <property type="entry name" value="NADH-G_4Fe-4S_3"/>
    <property type="match status" value="1"/>
</dbReference>
<name>X5MH65_9HYPH</name>
<dbReference type="InterPro" id="IPR000283">
    <property type="entry name" value="NADH_UbQ_OxRdtase_75kDa_su_CS"/>
</dbReference>
<dbReference type="GO" id="GO:0046872">
    <property type="term" value="F:metal ion binding"/>
    <property type="evidence" value="ECO:0007669"/>
    <property type="project" value="UniProtKB-UniRule"/>
</dbReference>
<dbReference type="InterPro" id="IPR019574">
    <property type="entry name" value="NADH_UbQ_OxRdtase_Gsu_4Fe4S-bd"/>
</dbReference>
<dbReference type="PROSITE" id="PS51669">
    <property type="entry name" value="4FE4S_MOW_BIS_MGD"/>
    <property type="match status" value="1"/>
</dbReference>
<dbReference type="CDD" id="cd00207">
    <property type="entry name" value="fer2"/>
    <property type="match status" value="1"/>
</dbReference>
<evidence type="ECO:0000256" key="5">
    <source>
        <dbReference type="ARBA" id="ARBA00022967"/>
    </source>
</evidence>
<keyword evidence="7 10" id="KW-0411">Iron-sulfur</keyword>
<dbReference type="STRING" id="1458461.BN1012_Phect2761"/>
<keyword evidence="3 10" id="KW-0004">4Fe-4S</keyword>
<dbReference type="RefSeq" id="WP_043948890.1">
    <property type="nucleotide sequence ID" value="NZ_HG966617.1"/>
</dbReference>
<dbReference type="InterPro" id="IPR001041">
    <property type="entry name" value="2Fe-2S_ferredoxin-type"/>
</dbReference>
<dbReference type="Gene3D" id="3.10.20.740">
    <property type="match status" value="1"/>
</dbReference>
<dbReference type="PROSITE" id="PS00642">
    <property type="entry name" value="COMPLEX1_75K_2"/>
    <property type="match status" value="1"/>
</dbReference>
<dbReference type="InterPro" id="IPR006963">
    <property type="entry name" value="Mopterin_OxRdtase_4Fe-4S_dom"/>
</dbReference>
<evidence type="ECO:0000256" key="10">
    <source>
        <dbReference type="RuleBase" id="RU003525"/>
    </source>
</evidence>
<dbReference type="PANTHER" id="PTHR43105">
    <property type="entry name" value="RESPIRATORY NITRATE REDUCTASE"/>
    <property type="match status" value="1"/>
</dbReference>
<dbReference type="Gene3D" id="3.40.50.740">
    <property type="match status" value="2"/>
</dbReference>
<dbReference type="SUPFAM" id="SSF54292">
    <property type="entry name" value="2Fe-2S ferredoxin-like"/>
    <property type="match status" value="1"/>
</dbReference>
<dbReference type="PROSITE" id="PS00641">
    <property type="entry name" value="COMPLEX1_75K_1"/>
    <property type="match status" value="1"/>
</dbReference>
<evidence type="ECO:0000256" key="9">
    <source>
        <dbReference type="ARBA" id="ARBA00047712"/>
    </source>
</evidence>
<gene>
    <name evidence="14" type="ORF">BN1012_Phect2761</name>
</gene>
<dbReference type="GO" id="GO:0048038">
    <property type="term" value="F:quinone binding"/>
    <property type="evidence" value="ECO:0007669"/>
    <property type="project" value="UniProtKB-UniRule"/>
</dbReference>
<keyword evidence="15" id="KW-1185">Reference proteome</keyword>
<proteinExistence type="inferred from homology"/>
<dbReference type="PROSITE" id="PS51839">
    <property type="entry name" value="4FE4S_HC3"/>
    <property type="match status" value="1"/>
</dbReference>
<dbReference type="InterPro" id="IPR036010">
    <property type="entry name" value="2Fe-2S_ferredoxin-like_sf"/>
</dbReference>
<dbReference type="FunFam" id="3.30.70.20:FF:000002">
    <property type="entry name" value="NADH-ubiquinone oxidoreductase 75 kDa subunit"/>
    <property type="match status" value="1"/>
</dbReference>
<dbReference type="InterPro" id="IPR050123">
    <property type="entry name" value="Prok_molybdopt-oxidoreductase"/>
</dbReference>